<evidence type="ECO:0000256" key="2">
    <source>
        <dbReference type="ARBA" id="ARBA00022723"/>
    </source>
</evidence>
<dbReference type="PANTHER" id="PTHR35008:SF8">
    <property type="entry name" value="ALCOHOL DEHYDROGENASE CYTOCHROME C SUBUNIT"/>
    <property type="match status" value="1"/>
</dbReference>
<dbReference type="InterPro" id="IPR051459">
    <property type="entry name" value="Cytochrome_c-type_DH"/>
</dbReference>
<keyword evidence="7" id="KW-1185">Reference proteome</keyword>
<feature type="domain" description="Cytochrome c" evidence="5">
    <location>
        <begin position="77"/>
        <end position="162"/>
    </location>
</feature>
<keyword evidence="3 4" id="KW-0408">Iron</keyword>
<evidence type="ECO:0000256" key="4">
    <source>
        <dbReference type="PROSITE-ProRule" id="PRU00433"/>
    </source>
</evidence>
<proteinExistence type="predicted"/>
<comment type="caution">
    <text evidence="6">The sequence shown here is derived from an EMBL/GenBank/DDBJ whole genome shotgun (WGS) entry which is preliminary data.</text>
</comment>
<organism evidence="6 7">
    <name type="scientific">Echinicola rosea</name>
    <dbReference type="NCBI Taxonomy" id="1807691"/>
    <lineage>
        <taxon>Bacteria</taxon>
        <taxon>Pseudomonadati</taxon>
        <taxon>Bacteroidota</taxon>
        <taxon>Cytophagia</taxon>
        <taxon>Cytophagales</taxon>
        <taxon>Cyclobacteriaceae</taxon>
        <taxon>Echinicola</taxon>
    </lineage>
</organism>
<gene>
    <name evidence="6" type="ORF">GCM10011339_43960</name>
</gene>
<dbReference type="SUPFAM" id="SSF46626">
    <property type="entry name" value="Cytochrome c"/>
    <property type="match status" value="1"/>
</dbReference>
<dbReference type="Gene3D" id="1.10.760.10">
    <property type="entry name" value="Cytochrome c-like domain"/>
    <property type="match status" value="1"/>
</dbReference>
<dbReference type="PANTHER" id="PTHR35008">
    <property type="entry name" value="BLL4482 PROTEIN-RELATED"/>
    <property type="match status" value="1"/>
</dbReference>
<evidence type="ECO:0000259" key="5">
    <source>
        <dbReference type="PROSITE" id="PS51007"/>
    </source>
</evidence>
<dbReference type="Pfam" id="PF13442">
    <property type="entry name" value="Cytochrome_CBB3"/>
    <property type="match status" value="1"/>
</dbReference>
<dbReference type="InterPro" id="IPR009056">
    <property type="entry name" value="Cyt_c-like_dom"/>
</dbReference>
<evidence type="ECO:0000313" key="7">
    <source>
        <dbReference type="Proteomes" id="UP000647339"/>
    </source>
</evidence>
<evidence type="ECO:0000256" key="1">
    <source>
        <dbReference type="ARBA" id="ARBA00022617"/>
    </source>
</evidence>
<dbReference type="EMBL" id="BMIU01000035">
    <property type="protein sequence ID" value="GGF50619.1"/>
    <property type="molecule type" value="Genomic_DNA"/>
</dbReference>
<reference evidence="7" key="1">
    <citation type="journal article" date="2019" name="Int. J. Syst. Evol. Microbiol.">
        <title>The Global Catalogue of Microorganisms (GCM) 10K type strain sequencing project: providing services to taxonomists for standard genome sequencing and annotation.</title>
        <authorList>
            <consortium name="The Broad Institute Genomics Platform"/>
            <consortium name="The Broad Institute Genome Sequencing Center for Infectious Disease"/>
            <person name="Wu L."/>
            <person name="Ma J."/>
        </authorList>
    </citation>
    <scope>NUCLEOTIDE SEQUENCE [LARGE SCALE GENOMIC DNA]</scope>
    <source>
        <strain evidence="7">CGMCC 1.15407</strain>
    </source>
</reference>
<keyword evidence="2 4" id="KW-0479">Metal-binding</keyword>
<evidence type="ECO:0000256" key="3">
    <source>
        <dbReference type="ARBA" id="ARBA00023004"/>
    </source>
</evidence>
<dbReference type="PROSITE" id="PS51007">
    <property type="entry name" value="CYTC"/>
    <property type="match status" value="1"/>
</dbReference>
<dbReference type="Proteomes" id="UP000647339">
    <property type="component" value="Unassembled WGS sequence"/>
</dbReference>
<accession>A0ABQ1VCQ3</accession>
<protein>
    <recommendedName>
        <fullName evidence="5">Cytochrome c domain-containing protein</fullName>
    </recommendedName>
</protein>
<keyword evidence="1 4" id="KW-0349">Heme</keyword>
<dbReference type="InterPro" id="IPR036909">
    <property type="entry name" value="Cyt_c-like_dom_sf"/>
</dbReference>
<evidence type="ECO:0000313" key="6">
    <source>
        <dbReference type="EMBL" id="GGF50619.1"/>
    </source>
</evidence>
<name>A0ABQ1VCQ3_9BACT</name>
<sequence length="186" mass="20333">MPSYPWLFDHVDNVREGQIVLEVPKSFKAGPGKVVATQEVLDLVAYLKSLKQTSIPVLETTFIPAVGKDQRKGETDELLPDGAMVYANNCAACHQGNGEGVAGAFPPLAGSSIVNDEDPQVMIQIILQGYDARPDYGQMPPFADLLTDEEIAVLVNHERSSWGNNAPKVSTDLVRQIREMVNKTQK</sequence>